<dbReference type="InterPro" id="IPR010815">
    <property type="entry name" value="DUF1418"/>
</dbReference>
<feature type="transmembrane region" description="Helical" evidence="1">
    <location>
        <begin position="57"/>
        <end position="77"/>
    </location>
</feature>
<dbReference type="RefSeq" id="WP_066752162.1">
    <property type="nucleotide sequence ID" value="NZ_LXEN01000139.1"/>
</dbReference>
<dbReference type="NCBIfam" id="NF007887">
    <property type="entry name" value="PRK10591.2-1"/>
    <property type="match status" value="1"/>
</dbReference>
<sequence length="100" mass="11422">MEKPSNQDMRTLSDMPKAVMIIEIIGIILLVTAYLYINQYITSPEWFASYAGQLTLVVFGVICMIPAAIHIVWRAIYRLTFLGIDSKAIDNKKKKNNKEK</sequence>
<keyword evidence="1" id="KW-0812">Transmembrane</keyword>
<comment type="caution">
    <text evidence="2">The sequence shown here is derived from an EMBL/GenBank/DDBJ whole genome shotgun (WGS) entry which is preliminary data.</text>
</comment>
<organism evidence="2 3">
    <name type="scientific">Proteus myxofaciens ATCC 19692</name>
    <dbReference type="NCBI Taxonomy" id="1354337"/>
    <lineage>
        <taxon>Bacteria</taxon>
        <taxon>Pseudomonadati</taxon>
        <taxon>Pseudomonadota</taxon>
        <taxon>Gammaproteobacteria</taxon>
        <taxon>Enterobacterales</taxon>
        <taxon>Morganellaceae</taxon>
        <taxon>Proteus</taxon>
    </lineage>
</organism>
<evidence type="ECO:0000313" key="3">
    <source>
        <dbReference type="Proteomes" id="UP000094023"/>
    </source>
</evidence>
<name>A0A198FES8_9GAMM</name>
<dbReference type="AlphaFoldDB" id="A0A198FES8"/>
<protein>
    <recommendedName>
        <fullName evidence="4">Inner membrane protein</fullName>
    </recommendedName>
</protein>
<dbReference type="Proteomes" id="UP000094023">
    <property type="component" value="Unassembled WGS sequence"/>
</dbReference>
<dbReference type="Pfam" id="PF07214">
    <property type="entry name" value="DUF1418"/>
    <property type="match status" value="1"/>
</dbReference>
<evidence type="ECO:0000256" key="1">
    <source>
        <dbReference type="SAM" id="Phobius"/>
    </source>
</evidence>
<dbReference type="OrthoDB" id="6456711at2"/>
<reference evidence="2 3" key="1">
    <citation type="submission" date="2016-04" db="EMBL/GenBank/DDBJ databases">
        <title>ATOL: Assembling a taxonomically balanced genome-scale reconstruction of the evolutionary history of the Enterobacteriaceae.</title>
        <authorList>
            <person name="Plunkett G.III."/>
            <person name="Neeno-Eckwall E.C."/>
            <person name="Glasner J.D."/>
            <person name="Perna N.T."/>
        </authorList>
    </citation>
    <scope>NUCLEOTIDE SEQUENCE [LARGE SCALE GENOMIC DNA]</scope>
    <source>
        <strain evidence="2 3">ATCC 19692</strain>
    </source>
</reference>
<keyword evidence="1" id="KW-0472">Membrane</keyword>
<dbReference type="EMBL" id="LXEN01000139">
    <property type="protein sequence ID" value="OAT23392.1"/>
    <property type="molecule type" value="Genomic_DNA"/>
</dbReference>
<keyword evidence="3" id="KW-1185">Reference proteome</keyword>
<proteinExistence type="predicted"/>
<dbReference type="STRING" id="1354337.M983_2756"/>
<evidence type="ECO:0008006" key="4">
    <source>
        <dbReference type="Google" id="ProtNLM"/>
    </source>
</evidence>
<accession>A0A198FES8</accession>
<gene>
    <name evidence="2" type="ORF">M983_2756</name>
</gene>
<feature type="transmembrane region" description="Helical" evidence="1">
    <location>
        <begin position="20"/>
        <end position="37"/>
    </location>
</feature>
<evidence type="ECO:0000313" key="2">
    <source>
        <dbReference type="EMBL" id="OAT23392.1"/>
    </source>
</evidence>
<keyword evidence="1" id="KW-1133">Transmembrane helix</keyword>